<evidence type="ECO:0000256" key="2">
    <source>
        <dbReference type="ARBA" id="ARBA00023136"/>
    </source>
</evidence>
<dbReference type="Pfam" id="PF07715">
    <property type="entry name" value="Plug"/>
    <property type="match status" value="1"/>
</dbReference>
<keyword evidence="7" id="KW-1185">Reference proteome</keyword>
<feature type="signal peptide" evidence="4">
    <location>
        <begin position="1"/>
        <end position="23"/>
    </location>
</feature>
<dbReference type="PANTHER" id="PTHR47234">
    <property type="match status" value="1"/>
</dbReference>
<comment type="subcellular location">
    <subcellularLocation>
        <location evidence="1">Cell outer membrane</location>
    </subcellularLocation>
</comment>
<evidence type="ECO:0000256" key="3">
    <source>
        <dbReference type="ARBA" id="ARBA00023237"/>
    </source>
</evidence>
<evidence type="ECO:0000256" key="1">
    <source>
        <dbReference type="ARBA" id="ARBA00004442"/>
    </source>
</evidence>
<dbReference type="Gene3D" id="2.40.170.20">
    <property type="entry name" value="TonB-dependent receptor, beta-barrel domain"/>
    <property type="match status" value="1"/>
</dbReference>
<keyword evidence="6" id="KW-0675">Receptor</keyword>
<dbReference type="InterPro" id="IPR037066">
    <property type="entry name" value="Plug_dom_sf"/>
</dbReference>
<proteinExistence type="predicted"/>
<gene>
    <name evidence="6" type="ORF">M9B40_03095</name>
</gene>
<feature type="domain" description="TonB-dependent receptor plug" evidence="5">
    <location>
        <begin position="50"/>
        <end position="170"/>
    </location>
</feature>
<organism evidence="6 7">
    <name type="scientific">SAR86 cluster bacterium</name>
    <dbReference type="NCBI Taxonomy" id="2030880"/>
    <lineage>
        <taxon>Bacteria</taxon>
        <taxon>Pseudomonadati</taxon>
        <taxon>Pseudomonadota</taxon>
        <taxon>Gammaproteobacteria</taxon>
        <taxon>SAR86 cluster</taxon>
    </lineage>
</organism>
<sequence>MMKREAFGLFLLLTLLLSFSLTAQEESNEELAEEAEEVVVTGSRIKRSNFETNAPVTVISSEEIQARGYTKAAEALFALPFMAVGASNYGDSAYDGSEDIGQNIGDSFGLGAQRTLTLVNGKRFVAGNSAAGSLGAAVDTNNIPNALIDRIEVKSIGGAAVYGADAVAGVINYILKDDYEGFEFSYDYNSILADFEGAEEAFRGLMGFNSFDGKGNFVLSMEMTKTPRIDETMLPYREDYLYRTTLADAAYSGQSGFYESYRLYGLSAMGFASCGRVVLANRGAGLCDDGLAYQFDNSGNLTPGVRGGVTGNAVWSVGGDGLYLDRYGSFSNAYDRYNVSSFFNYDLDFAVFKAEIYSSAYETFPTVTQPQYQTGLFGGTAQPLFLPLDYPYFSQQARDLISTLTVDGSPVEGMYLQWAPISWVPRPTNDASTDSYNFSFEGALDFFGNSYDWVAGYSFGRSETLATEVDYIDGRFFAAVDVGINPETGLIDCKFNYVENYTNTFMGPILGNVAIDNALLLGSPGDCVPVQPFGEYEPTQAQLDYVTANIFSNNKINQIVRFANIQGKLFDIPAGEVLGLVGFESRKESVDYKVDGGSKAQIYRSGYSADISGAFSTTDTFVELVVPLLGNGFGELSVGGFSLLQSAELEYSYRELDNSLAGVDSADNIGLNIRVNDDLRLRLNQQNAVRAPSMGELFQPVVQSGSFVSDPCDQSFIDSGPNPTVRRANCEADAASSGVDISAFESLAKNATVPGLSGGNVNLKNELADAQGFGVIYQPSWIPGELSIAVDKIIIDISDAIVAYSPTQIMNACYDSTDYPNNQFCNQFFRGPDFQLLRGAGEIAYIAGQVNAAIFEYEATISELSYSNSVSDFVNFAFGWAGADLGDGYGDFNVNMKHIYNEKDLFSATGTDINDNTGEFGANARNNFYTQVAHQYGSFLSYLDIFYYGEGKFDNDWDYSEQPDRYVYASTGAYLPNHIPGWYMVNAGLNVDMSEFGFDGLTLRARVHNLLDWQATNVWHRNQLVHGGSGNNYGEANAEGGVIAQRLSFGFNYSY</sequence>
<dbReference type="Gene3D" id="2.170.130.10">
    <property type="entry name" value="TonB-dependent receptor, plug domain"/>
    <property type="match status" value="1"/>
</dbReference>
<keyword evidence="2" id="KW-0472">Membrane</keyword>
<evidence type="ECO:0000259" key="5">
    <source>
        <dbReference type="Pfam" id="PF07715"/>
    </source>
</evidence>
<dbReference type="EMBL" id="CP097966">
    <property type="protein sequence ID" value="URQ62730.1"/>
    <property type="molecule type" value="Genomic_DNA"/>
</dbReference>
<accession>A0A9Q8TXH0</accession>
<protein>
    <submittedName>
        <fullName evidence="6">TonB-dependent receptor plug domain-containing protein</fullName>
    </submittedName>
</protein>
<keyword evidence="4" id="KW-0732">Signal</keyword>
<evidence type="ECO:0000313" key="6">
    <source>
        <dbReference type="EMBL" id="URQ62730.1"/>
    </source>
</evidence>
<dbReference type="InterPro" id="IPR036942">
    <property type="entry name" value="Beta-barrel_TonB_sf"/>
</dbReference>
<keyword evidence="3" id="KW-0998">Cell outer membrane</keyword>
<dbReference type="AlphaFoldDB" id="A0A9Q8TXH0"/>
<reference evidence="6" key="1">
    <citation type="submission" date="2022-05" db="EMBL/GenBank/DDBJ databases">
        <title>Single-amplified genomics reveal most streamlined microbe among free-living bacteria.</title>
        <authorList>
            <person name="Roda-Garcia J."/>
            <person name="Haro-Moreno J.M."/>
            <person name="Rodriguez-Valera F."/>
            <person name="Almagro-Moreno S."/>
            <person name="Lopez-Perez M."/>
        </authorList>
    </citation>
    <scope>NUCLEOTIDE SEQUENCE</scope>
    <source>
        <strain evidence="6">TMED112-D2-2</strain>
    </source>
</reference>
<dbReference type="Proteomes" id="UP001056381">
    <property type="component" value="Chromosome"/>
</dbReference>
<dbReference type="GO" id="GO:0009279">
    <property type="term" value="C:cell outer membrane"/>
    <property type="evidence" value="ECO:0007669"/>
    <property type="project" value="UniProtKB-SubCell"/>
</dbReference>
<evidence type="ECO:0000256" key="4">
    <source>
        <dbReference type="SAM" id="SignalP"/>
    </source>
</evidence>
<dbReference type="InterPro" id="IPR012910">
    <property type="entry name" value="Plug_dom"/>
</dbReference>
<dbReference type="SUPFAM" id="SSF56935">
    <property type="entry name" value="Porins"/>
    <property type="match status" value="1"/>
</dbReference>
<evidence type="ECO:0000313" key="7">
    <source>
        <dbReference type="Proteomes" id="UP001056381"/>
    </source>
</evidence>
<dbReference type="PANTHER" id="PTHR47234:SF2">
    <property type="entry name" value="TONB-DEPENDENT RECEPTOR"/>
    <property type="match status" value="1"/>
</dbReference>
<feature type="chain" id="PRO_5040333605" evidence="4">
    <location>
        <begin position="24"/>
        <end position="1055"/>
    </location>
</feature>
<name>A0A9Q8TXH0_9GAMM</name>